<dbReference type="CDD" id="cd17321">
    <property type="entry name" value="MFS_MMR_MDR_like"/>
    <property type="match status" value="1"/>
</dbReference>
<accession>A0A6L9XWT1</accession>
<dbReference type="Gene3D" id="1.20.1250.20">
    <property type="entry name" value="MFS general substrate transporter like domains"/>
    <property type="match status" value="1"/>
</dbReference>
<dbReference type="EMBL" id="JAAGWY010000002">
    <property type="protein sequence ID" value="NEN05891.1"/>
    <property type="molecule type" value="Genomic_DNA"/>
</dbReference>
<feature type="transmembrane region" description="Helical" evidence="8">
    <location>
        <begin position="136"/>
        <end position="155"/>
    </location>
</feature>
<protein>
    <submittedName>
        <fullName evidence="10">MFS transporter</fullName>
    </submittedName>
</protein>
<keyword evidence="3" id="KW-0813">Transport</keyword>
<organism evidence="10 11">
    <name type="scientific">Leifsonia tongyongensis</name>
    <dbReference type="NCBI Taxonomy" id="1268043"/>
    <lineage>
        <taxon>Bacteria</taxon>
        <taxon>Bacillati</taxon>
        <taxon>Actinomycetota</taxon>
        <taxon>Actinomycetes</taxon>
        <taxon>Micrococcales</taxon>
        <taxon>Microbacteriaceae</taxon>
        <taxon>Leifsonia</taxon>
    </lineage>
</organism>
<evidence type="ECO:0000256" key="7">
    <source>
        <dbReference type="ARBA" id="ARBA00023136"/>
    </source>
</evidence>
<evidence type="ECO:0000313" key="10">
    <source>
        <dbReference type="EMBL" id="NEN05891.1"/>
    </source>
</evidence>
<feature type="transmembrane region" description="Helical" evidence="8">
    <location>
        <begin position="264"/>
        <end position="287"/>
    </location>
</feature>
<evidence type="ECO:0000259" key="9">
    <source>
        <dbReference type="PROSITE" id="PS50850"/>
    </source>
</evidence>
<gene>
    <name evidence="10" type="ORF">G3T36_08390</name>
</gene>
<comment type="similarity">
    <text evidence="2">Belongs to the major facilitator superfamily. EmrB family.</text>
</comment>
<evidence type="ECO:0000256" key="6">
    <source>
        <dbReference type="ARBA" id="ARBA00022989"/>
    </source>
</evidence>
<feature type="transmembrane region" description="Helical" evidence="8">
    <location>
        <begin position="425"/>
        <end position="448"/>
    </location>
</feature>
<feature type="transmembrane region" description="Helical" evidence="8">
    <location>
        <begin position="161"/>
        <end position="180"/>
    </location>
</feature>
<feature type="transmembrane region" description="Helical" evidence="8">
    <location>
        <begin position="7"/>
        <end position="30"/>
    </location>
</feature>
<feature type="domain" description="Major facilitator superfamily (MFS) profile" evidence="9">
    <location>
        <begin position="8"/>
        <end position="454"/>
    </location>
</feature>
<evidence type="ECO:0000256" key="4">
    <source>
        <dbReference type="ARBA" id="ARBA00022475"/>
    </source>
</evidence>
<dbReference type="AlphaFoldDB" id="A0A6L9XWT1"/>
<dbReference type="NCBIfam" id="TIGR00711">
    <property type="entry name" value="efflux_EmrB"/>
    <property type="match status" value="1"/>
</dbReference>
<feature type="transmembrane region" description="Helical" evidence="8">
    <location>
        <begin position="99"/>
        <end position="124"/>
    </location>
</feature>
<dbReference type="PROSITE" id="PS50850">
    <property type="entry name" value="MFS"/>
    <property type="match status" value="1"/>
</dbReference>
<dbReference type="SUPFAM" id="SSF103473">
    <property type="entry name" value="MFS general substrate transporter"/>
    <property type="match status" value="1"/>
</dbReference>
<dbReference type="PANTHER" id="PTHR42718:SF9">
    <property type="entry name" value="MAJOR FACILITATOR SUPERFAMILY MULTIDRUG TRANSPORTER MFSC"/>
    <property type="match status" value="1"/>
</dbReference>
<comment type="subcellular location">
    <subcellularLocation>
        <location evidence="1">Cell membrane</location>
        <topology evidence="1">Multi-pass membrane protein</topology>
    </subcellularLocation>
</comment>
<evidence type="ECO:0000256" key="1">
    <source>
        <dbReference type="ARBA" id="ARBA00004651"/>
    </source>
</evidence>
<feature type="transmembrane region" description="Helical" evidence="8">
    <location>
        <begin position="327"/>
        <end position="346"/>
    </location>
</feature>
<dbReference type="InterPro" id="IPR036259">
    <property type="entry name" value="MFS_trans_sf"/>
</dbReference>
<dbReference type="InterPro" id="IPR011701">
    <property type="entry name" value="MFS"/>
</dbReference>
<dbReference type="GO" id="GO:0022857">
    <property type="term" value="F:transmembrane transporter activity"/>
    <property type="evidence" value="ECO:0007669"/>
    <property type="project" value="InterPro"/>
</dbReference>
<dbReference type="InterPro" id="IPR020846">
    <property type="entry name" value="MFS_dom"/>
</dbReference>
<evidence type="ECO:0000256" key="5">
    <source>
        <dbReference type="ARBA" id="ARBA00022692"/>
    </source>
</evidence>
<dbReference type="Proteomes" id="UP000474967">
    <property type="component" value="Unassembled WGS sequence"/>
</dbReference>
<dbReference type="GO" id="GO:0005886">
    <property type="term" value="C:plasma membrane"/>
    <property type="evidence" value="ECO:0007669"/>
    <property type="project" value="UniProtKB-SubCell"/>
</dbReference>
<keyword evidence="5 8" id="KW-0812">Transmembrane</keyword>
<feature type="transmembrane region" description="Helical" evidence="8">
    <location>
        <begin position="352"/>
        <end position="369"/>
    </location>
</feature>
<dbReference type="Gene3D" id="1.20.1720.10">
    <property type="entry name" value="Multidrug resistance protein D"/>
    <property type="match status" value="1"/>
</dbReference>
<feature type="transmembrane region" description="Helical" evidence="8">
    <location>
        <begin position="50"/>
        <end position="67"/>
    </location>
</feature>
<evidence type="ECO:0000256" key="3">
    <source>
        <dbReference type="ARBA" id="ARBA00022448"/>
    </source>
</evidence>
<feature type="transmembrane region" description="Helical" evidence="8">
    <location>
        <begin position="399"/>
        <end position="419"/>
    </location>
</feature>
<reference evidence="10 11" key="1">
    <citation type="journal article" date="2014" name="J. Microbiol.">
        <title>Diaminobutyricibacter tongyongensis gen. nov., sp. nov. and Homoserinibacter gongjuensis gen. nov., sp. nov. belong to the family Microbacteriaceae.</title>
        <authorList>
            <person name="Kim S.J."/>
            <person name="Ahn J.H."/>
            <person name="Weon H.Y."/>
            <person name="Hamada M."/>
            <person name="Suzuki K."/>
            <person name="Kwon S.W."/>
        </authorList>
    </citation>
    <scope>NUCLEOTIDE SEQUENCE [LARGE SCALE GENOMIC DNA]</scope>
    <source>
        <strain evidence="10 11">NBRC 108724</strain>
    </source>
</reference>
<feature type="transmembrane region" description="Helical" evidence="8">
    <location>
        <begin position="201"/>
        <end position="219"/>
    </location>
</feature>
<keyword evidence="6 8" id="KW-1133">Transmembrane helix</keyword>
<keyword evidence="4" id="KW-1003">Cell membrane</keyword>
<feature type="transmembrane region" description="Helical" evidence="8">
    <location>
        <begin position="293"/>
        <end position="315"/>
    </location>
</feature>
<evidence type="ECO:0000256" key="8">
    <source>
        <dbReference type="SAM" id="Phobius"/>
    </source>
</evidence>
<dbReference type="PRINTS" id="PR01036">
    <property type="entry name" value="TCRTETB"/>
</dbReference>
<dbReference type="PANTHER" id="PTHR42718">
    <property type="entry name" value="MAJOR FACILITATOR SUPERFAMILY MULTIDRUG TRANSPORTER MFSC"/>
    <property type="match status" value="1"/>
</dbReference>
<feature type="transmembrane region" description="Helical" evidence="8">
    <location>
        <begin position="74"/>
        <end position="93"/>
    </location>
</feature>
<keyword evidence="7 8" id="KW-0472">Membrane</keyword>
<dbReference type="Pfam" id="PF07690">
    <property type="entry name" value="MFS_1"/>
    <property type="match status" value="1"/>
</dbReference>
<evidence type="ECO:0000256" key="2">
    <source>
        <dbReference type="ARBA" id="ARBA00008537"/>
    </source>
</evidence>
<dbReference type="InterPro" id="IPR004638">
    <property type="entry name" value="EmrB-like"/>
</dbReference>
<comment type="caution">
    <text evidence="10">The sequence shown here is derived from an EMBL/GenBank/DDBJ whole genome shotgun (WGS) entry which is preliminary data.</text>
</comment>
<sequence>MQRRKYAILAVCCMGLLLVSIDNTIVNVALPSIATQLGASVQTLQWTVDAYLLVLASLLILSGSLADRFGRKRVFMTGLAIFVFGSAMCGLTISETWLVAFRVVQAIGGSMMTPVALAIVTNVFTGPGERAKAIGYWAAASGLGIALGPLLGGFLVDAFGWRSIFWVNVPVGLAAIILTARLVPESRARAPRRFDPIGQGLVFLVIVCLTFGIIEVPALGWGSPVIFTVFELAAAAIVILVPYELHRRQPLVEIRLFTNRAFSAAWSTTLVGFVAFAGLLFANTFYLQDSRGLSASAAGLLSLPLAASVIIAATVSGRLVARGKTRATLVSSGIALTAAPVMLAFFGPTTPLGWIVIPFIIFGAGYGLLNDPVNNTAVSELPNDQAGVAASLVATSRQLGSVLGVAIIGTLLSTGRPAALTTVPSGFGVAVSAVLAACGLAVVLINLLPARRSALVHQTPPTASIAALRP</sequence>
<keyword evidence="11" id="KW-1185">Reference proteome</keyword>
<name>A0A6L9XWT1_9MICO</name>
<proteinExistence type="inferred from homology"/>
<evidence type="ECO:0000313" key="11">
    <source>
        <dbReference type="Proteomes" id="UP000474967"/>
    </source>
</evidence>
<feature type="transmembrane region" description="Helical" evidence="8">
    <location>
        <begin position="225"/>
        <end position="243"/>
    </location>
</feature>